<dbReference type="InterPro" id="IPR049304">
    <property type="entry name" value="Gly_rich_dom"/>
</dbReference>
<evidence type="ECO:0000256" key="1">
    <source>
        <dbReference type="SAM" id="MobiDB-lite"/>
    </source>
</evidence>
<feature type="domain" description="Glycine-rich" evidence="2">
    <location>
        <begin position="498"/>
        <end position="693"/>
    </location>
</feature>
<evidence type="ECO:0000313" key="3">
    <source>
        <dbReference type="EMBL" id="RFC63593.1"/>
    </source>
</evidence>
<keyword evidence="4" id="KW-1185">Reference proteome</keyword>
<dbReference type="EMBL" id="QURL01000004">
    <property type="protein sequence ID" value="RFC63593.1"/>
    <property type="molecule type" value="Genomic_DNA"/>
</dbReference>
<dbReference type="RefSeq" id="WP_116683323.1">
    <property type="nucleotide sequence ID" value="NZ_QURL01000004.1"/>
</dbReference>
<evidence type="ECO:0000313" key="4">
    <source>
        <dbReference type="Proteomes" id="UP000264310"/>
    </source>
</evidence>
<dbReference type="OrthoDB" id="6174642at2"/>
<dbReference type="Proteomes" id="UP000264310">
    <property type="component" value="Unassembled WGS sequence"/>
</dbReference>
<accession>A0A371X2Z8</accession>
<reference evidence="3 4" key="1">
    <citation type="submission" date="2018-08" db="EMBL/GenBank/DDBJ databases">
        <title>Fulvimarina sp. 85, whole genome shotgun sequence.</title>
        <authorList>
            <person name="Tuo L."/>
        </authorList>
    </citation>
    <scope>NUCLEOTIDE SEQUENCE [LARGE SCALE GENOMIC DNA]</scope>
    <source>
        <strain evidence="3 4">85</strain>
    </source>
</reference>
<dbReference type="Pfam" id="PF21722">
    <property type="entry name" value="Gly_rich_2"/>
    <property type="match status" value="1"/>
</dbReference>
<proteinExistence type="predicted"/>
<gene>
    <name evidence="3" type="ORF">DYI37_11345</name>
</gene>
<organism evidence="3 4">
    <name type="scientific">Fulvimarina endophytica</name>
    <dbReference type="NCBI Taxonomy" id="2293836"/>
    <lineage>
        <taxon>Bacteria</taxon>
        <taxon>Pseudomonadati</taxon>
        <taxon>Pseudomonadota</taxon>
        <taxon>Alphaproteobacteria</taxon>
        <taxon>Hyphomicrobiales</taxon>
        <taxon>Aurantimonadaceae</taxon>
        <taxon>Fulvimarina</taxon>
    </lineage>
</organism>
<comment type="caution">
    <text evidence="3">The sequence shown here is derived from an EMBL/GenBank/DDBJ whole genome shotgun (WGS) entry which is preliminary data.</text>
</comment>
<feature type="region of interest" description="Disordered" evidence="1">
    <location>
        <begin position="661"/>
        <end position="688"/>
    </location>
</feature>
<protein>
    <recommendedName>
        <fullName evidence="2">Glycine-rich domain-containing protein</fullName>
    </recommendedName>
</protein>
<dbReference type="AlphaFoldDB" id="A0A371X2Z8"/>
<sequence>MDRVNGANTVDIGGGRRGFRSQNRAAGLAGTEVTATWLNDVQENLAYVIESAGFELTPGDWTLLDRAIDRNFSARTIATGAGLSGGGDLSANRTIATDWSTLNGAAGTFGDNDELNLRKSGSQWSFRLWQLRDWLAGFFVRKSGDVMSGPLVVAESIAAKSNTVDRYGFVEFVKSDGVRGAYLGWGWGPDKTIEFKSEDAKYLSFNDWSQVYVGGKLFVKQGASPDSANQPSGDWAQVVYHASNAAGKNGLLVKNNWRGAGSTGFEVGSDLVGGDYLSFLKIRGDGAVGIGVTEPQHRLDVHGNIRAKDGGLFLSENFAFLNRQSGANGGLDLVQTGSGSIRIDGGSNLLRDGNIIWHAGNHGPLSGLSAQYWGDVQRPTNFGRGRGQVPIEYTDCNSFWTIGEVRFISIGGSLNCPPGAIDHGYLACIGGGDVNVRGFQVFGDSTGRFWTREFNSPWRRVVNADELATDAQRGIISLLDVRDATPGRLIGIQVLTASGTYVPTAGTRSVDVKLVGGGGGGGGSAATNADQVSAGSGGGGGGFARKRITNGFAGVPVTVGAAGLGAQSSGGGSGGSSSFGSILSATGGQGGFFGNAAAPTTSAPNGGAIGGRGSGGDVNGDGGFGLYGFYATSPVSGPGGASAFGAGAYYSSQTSGGNSAFSPGSGGGGGCAAPGTSINTSGGDGAPGRVIVREYA</sequence>
<evidence type="ECO:0000259" key="2">
    <source>
        <dbReference type="Pfam" id="PF21722"/>
    </source>
</evidence>
<name>A0A371X2Z8_9HYPH</name>